<dbReference type="EMBL" id="JBIMZQ010000076">
    <property type="protein sequence ID" value="KAL3656681.1"/>
    <property type="molecule type" value="Genomic_DNA"/>
</dbReference>
<feature type="coiled-coil region" evidence="1">
    <location>
        <begin position="90"/>
        <end position="124"/>
    </location>
</feature>
<dbReference type="Proteomes" id="UP001632037">
    <property type="component" value="Unassembled WGS sequence"/>
</dbReference>
<dbReference type="AlphaFoldDB" id="A0ABD3ETT8"/>
<reference evidence="2 3" key="1">
    <citation type="submission" date="2024-09" db="EMBL/GenBank/DDBJ databases">
        <title>Genome sequencing and assembly of Phytophthora oleae, isolate VK10A, causative agent of rot of olive drupes.</title>
        <authorList>
            <person name="Conti Taguali S."/>
            <person name="Riolo M."/>
            <person name="La Spada F."/>
            <person name="Cacciola S.O."/>
            <person name="Dionisio G."/>
        </authorList>
    </citation>
    <scope>NUCLEOTIDE SEQUENCE [LARGE SCALE GENOMIC DNA]</scope>
    <source>
        <strain evidence="2 3">VK10A</strain>
    </source>
</reference>
<keyword evidence="3" id="KW-1185">Reference proteome</keyword>
<evidence type="ECO:0000313" key="2">
    <source>
        <dbReference type="EMBL" id="KAL3656681.1"/>
    </source>
</evidence>
<gene>
    <name evidence="2" type="ORF">V7S43_018461</name>
</gene>
<proteinExistence type="predicted"/>
<sequence length="169" mass="18485">MVPERSRRRRRLATLVVRTSAQGAIDTETWTSRGERVLTLPTEQATRPGAATATDTANATMARQLLAHAHRARHLLADRAVLANVQSTRRVELMQEIQRMRGVMRTLEEQIEVTTRSLEAMERLVAHLQRVTDLVREAGVLPTVTRDAPAAAAAAAEASTITASTTSAL</sequence>
<accession>A0ABD3ETT8</accession>
<protein>
    <recommendedName>
        <fullName evidence="4">Biogenesis of lysosome-related organelles complex 1 subunit 3</fullName>
    </recommendedName>
</protein>
<evidence type="ECO:0000313" key="3">
    <source>
        <dbReference type="Proteomes" id="UP001632037"/>
    </source>
</evidence>
<name>A0ABD3ETT8_9STRA</name>
<keyword evidence="1" id="KW-0175">Coiled coil</keyword>
<comment type="caution">
    <text evidence="2">The sequence shown here is derived from an EMBL/GenBank/DDBJ whole genome shotgun (WGS) entry which is preliminary data.</text>
</comment>
<evidence type="ECO:0008006" key="4">
    <source>
        <dbReference type="Google" id="ProtNLM"/>
    </source>
</evidence>
<evidence type="ECO:0000256" key="1">
    <source>
        <dbReference type="SAM" id="Coils"/>
    </source>
</evidence>
<organism evidence="2 3">
    <name type="scientific">Phytophthora oleae</name>
    <dbReference type="NCBI Taxonomy" id="2107226"/>
    <lineage>
        <taxon>Eukaryota</taxon>
        <taxon>Sar</taxon>
        <taxon>Stramenopiles</taxon>
        <taxon>Oomycota</taxon>
        <taxon>Peronosporomycetes</taxon>
        <taxon>Peronosporales</taxon>
        <taxon>Peronosporaceae</taxon>
        <taxon>Phytophthora</taxon>
    </lineage>
</organism>